<reference evidence="1" key="1">
    <citation type="submission" date="2019-08" db="EMBL/GenBank/DDBJ databases">
        <authorList>
            <person name="Kucharzyk K."/>
            <person name="Murdoch R.W."/>
            <person name="Higgins S."/>
            <person name="Loffler F."/>
        </authorList>
    </citation>
    <scope>NUCLEOTIDE SEQUENCE</scope>
</reference>
<protein>
    <recommendedName>
        <fullName evidence="2">Transcriptional regulator TetR C-terminal Proteobacteria type domain-containing protein</fullName>
    </recommendedName>
</protein>
<dbReference type="AlphaFoldDB" id="A0A645EWN4"/>
<comment type="caution">
    <text evidence="1">The sequence shown here is derived from an EMBL/GenBank/DDBJ whole genome shotgun (WGS) entry which is preliminary data.</text>
</comment>
<evidence type="ECO:0000313" key="1">
    <source>
        <dbReference type="EMBL" id="MPN06458.1"/>
    </source>
</evidence>
<evidence type="ECO:0008006" key="2">
    <source>
        <dbReference type="Google" id="ProtNLM"/>
    </source>
</evidence>
<sequence length="75" mass="8315">MFERCVDAWAAAIEQAVDLPPDYPVRDAARVSQCILYGLFNHSYLAADAPPDLDLLRQRANTAIYGYLNALRCAA</sequence>
<proteinExistence type="predicted"/>
<name>A0A645EWN4_9ZZZZ</name>
<organism evidence="1">
    <name type="scientific">bioreactor metagenome</name>
    <dbReference type="NCBI Taxonomy" id="1076179"/>
    <lineage>
        <taxon>unclassified sequences</taxon>
        <taxon>metagenomes</taxon>
        <taxon>ecological metagenomes</taxon>
    </lineage>
</organism>
<gene>
    <name evidence="1" type="ORF">SDC9_153714</name>
</gene>
<accession>A0A645EWN4</accession>
<dbReference type="EMBL" id="VSSQ01052361">
    <property type="protein sequence ID" value="MPN06458.1"/>
    <property type="molecule type" value="Genomic_DNA"/>
</dbReference>